<feature type="domain" description="Myb/SANT-like" evidence="1">
    <location>
        <begin position="8"/>
        <end position="86"/>
    </location>
</feature>
<dbReference type="InterPro" id="IPR024752">
    <property type="entry name" value="Myb/SANT-like_dom"/>
</dbReference>
<evidence type="ECO:0000313" key="3">
    <source>
        <dbReference type="Proteomes" id="UP000823388"/>
    </source>
</evidence>
<proteinExistence type="predicted"/>
<dbReference type="AlphaFoldDB" id="A0A8T0UBZ0"/>
<organism evidence="2 3">
    <name type="scientific">Panicum virgatum</name>
    <name type="common">Blackwell switchgrass</name>
    <dbReference type="NCBI Taxonomy" id="38727"/>
    <lineage>
        <taxon>Eukaryota</taxon>
        <taxon>Viridiplantae</taxon>
        <taxon>Streptophyta</taxon>
        <taxon>Embryophyta</taxon>
        <taxon>Tracheophyta</taxon>
        <taxon>Spermatophyta</taxon>
        <taxon>Magnoliopsida</taxon>
        <taxon>Liliopsida</taxon>
        <taxon>Poales</taxon>
        <taxon>Poaceae</taxon>
        <taxon>PACMAD clade</taxon>
        <taxon>Panicoideae</taxon>
        <taxon>Panicodae</taxon>
        <taxon>Paniceae</taxon>
        <taxon>Panicinae</taxon>
        <taxon>Panicum</taxon>
        <taxon>Panicum sect. Hiantes</taxon>
    </lineage>
</organism>
<comment type="caution">
    <text evidence="2">The sequence shown here is derived from an EMBL/GenBank/DDBJ whole genome shotgun (WGS) entry which is preliminary data.</text>
</comment>
<protein>
    <recommendedName>
        <fullName evidence="1">Myb/SANT-like domain-containing protein</fullName>
    </recommendedName>
</protein>
<evidence type="ECO:0000259" key="1">
    <source>
        <dbReference type="Pfam" id="PF12776"/>
    </source>
</evidence>
<name>A0A8T0UBZ0_PANVG</name>
<dbReference type="Pfam" id="PF12776">
    <property type="entry name" value="Myb_DNA-bind_3"/>
    <property type="match status" value="1"/>
</dbReference>
<gene>
    <name evidence="2" type="ORF">PVAP13_3NG279900</name>
</gene>
<sequence>MSGFILRCFSDLVGEGLKTDKGFKEVHLNQVARNLAEFANVEVTGNQVYNHLHKWRSNWQKICRLKDLSEALWVEDVYMISLDDEHFKGHIKDHPKDVEFLNCPIQHYLHMQNIFGSGVATGRFAMGSSEPLGEPQDHETIDLDTEAPKTPTLSAVTSAAEKGKGVASATRKRKRGFSEEEAEVYGGLTKSVDGLSNAIKAGTPGLYRVVMDVPEFTKDVQMFCLNYLMVNKGIAETFLEMDAGDKDYWMRDHLLKNNFFG</sequence>
<reference evidence="2 3" key="1">
    <citation type="submission" date="2020-05" db="EMBL/GenBank/DDBJ databases">
        <title>WGS assembly of Panicum virgatum.</title>
        <authorList>
            <person name="Lovell J.T."/>
            <person name="Jenkins J."/>
            <person name="Shu S."/>
            <person name="Juenger T.E."/>
            <person name="Schmutz J."/>
        </authorList>
    </citation>
    <scope>NUCLEOTIDE SEQUENCE [LARGE SCALE GENOMIC DNA]</scope>
    <source>
        <strain evidence="3">cv. AP13</strain>
    </source>
</reference>
<dbReference type="EMBL" id="CM029042">
    <property type="protein sequence ID" value="KAG2622162.1"/>
    <property type="molecule type" value="Genomic_DNA"/>
</dbReference>
<keyword evidence="3" id="KW-1185">Reference proteome</keyword>
<accession>A0A8T0UBZ0</accession>
<evidence type="ECO:0000313" key="2">
    <source>
        <dbReference type="EMBL" id="KAG2622162.1"/>
    </source>
</evidence>
<dbReference type="Proteomes" id="UP000823388">
    <property type="component" value="Chromosome 3N"/>
</dbReference>
<dbReference type="PANTHER" id="PTHR47127">
    <property type="entry name" value="10A19I.15"/>
    <property type="match status" value="1"/>
</dbReference>